<keyword evidence="1" id="KW-0812">Transmembrane</keyword>
<evidence type="ECO:0000256" key="1">
    <source>
        <dbReference type="SAM" id="Phobius"/>
    </source>
</evidence>
<keyword evidence="1" id="KW-1133">Transmembrane helix</keyword>
<dbReference type="EMBL" id="CP050692">
    <property type="protein sequence ID" value="QIT48958.1"/>
    <property type="molecule type" value="Genomic_DNA"/>
</dbReference>
<reference evidence="2 4" key="1">
    <citation type="submission" date="2015-07" db="EMBL/GenBank/DDBJ databases">
        <title>Draft Genome Sequence of Streptomyces antibioticus, IMRU 3720 reveals insights in the evolution of actinomycin biosynthetic gene clusters in Streptomyces.</title>
        <authorList>
            <person name="Crnovcic I."/>
            <person name="Ruckert C."/>
            <person name="Kalinowksi J."/>
            <person name="Keller U."/>
        </authorList>
    </citation>
    <scope>NUCLEOTIDE SEQUENCE [LARGE SCALE GENOMIC DNA]</scope>
    <source>
        <strain evidence="2 4">DSM 41481</strain>
    </source>
</reference>
<feature type="transmembrane region" description="Helical" evidence="1">
    <location>
        <begin position="166"/>
        <end position="187"/>
    </location>
</feature>
<feature type="transmembrane region" description="Helical" evidence="1">
    <location>
        <begin position="290"/>
        <end position="311"/>
    </location>
</feature>
<dbReference type="AlphaFoldDB" id="A0AAE6YFV9"/>
<feature type="transmembrane region" description="Helical" evidence="1">
    <location>
        <begin position="73"/>
        <end position="96"/>
    </location>
</feature>
<keyword evidence="4" id="KW-1185">Reference proteome</keyword>
<proteinExistence type="predicted"/>
<name>A0AAE6YFV9_STRAT</name>
<reference evidence="3 5" key="2">
    <citation type="submission" date="2020-03" db="EMBL/GenBank/DDBJ databases">
        <title>Is there a link between lipid content and antibiotic production in Streptomyces?</title>
        <authorList>
            <person name="David M."/>
            <person name="Lejeune C."/>
            <person name="Abreu S."/>
            <person name="Thibessard A."/>
            <person name="Leblond P."/>
            <person name="Chaminade P."/>
            <person name="Virolle M.-J."/>
        </authorList>
    </citation>
    <scope>NUCLEOTIDE SEQUENCE [LARGE SCALE GENOMIC DNA]</scope>
    <source>
        <strain evidence="3 5">DSM 41481</strain>
    </source>
</reference>
<keyword evidence="1" id="KW-0472">Membrane</keyword>
<dbReference type="Proteomes" id="UP000502504">
    <property type="component" value="Chromosome"/>
</dbReference>
<organism evidence="3 5">
    <name type="scientific">Streptomyces antibioticus</name>
    <dbReference type="NCBI Taxonomy" id="1890"/>
    <lineage>
        <taxon>Bacteria</taxon>
        <taxon>Bacillati</taxon>
        <taxon>Actinomycetota</taxon>
        <taxon>Actinomycetes</taxon>
        <taxon>Kitasatosporales</taxon>
        <taxon>Streptomycetaceae</taxon>
        <taxon>Streptomyces</taxon>
    </lineage>
</organism>
<protein>
    <submittedName>
        <fullName evidence="3">Uncharacterized protein</fullName>
    </submittedName>
</protein>
<accession>A0AAE6YFV9</accession>
<feature type="transmembrane region" description="Helical" evidence="1">
    <location>
        <begin position="20"/>
        <end position="38"/>
    </location>
</feature>
<sequence length="320" mass="33837">MSLAGWGTVRTVLRVHRAALVLWGLLVAALTGGAVWITELTERAVRAEQASCERAGHDLCDIAVGWVGYDGPITWIGMSTGGVSVAVAAFAGGALIGRELDSGTARLAWTQGVTPTRWLTAKLAVPALAVTLGVTVLVLVFRWAWAVDRPPIYADWWSLEAYAARGPVAVAHALCALAVGTLAGLMLRRSLPALGVSVAAMLGLTTLLTSYRDSLWPTVTVTAATEIPSFPENSWEVESGTLAGGRPATGLDASVCDRPDVSLERCWDDLGVTSHYVRFHPESHYWPLQLVESGIVLAVAALATTAAFLLLRRRTATSGG</sequence>
<evidence type="ECO:0000313" key="2">
    <source>
        <dbReference type="EMBL" id="OOQ51268.1"/>
    </source>
</evidence>
<evidence type="ECO:0000313" key="4">
    <source>
        <dbReference type="Proteomes" id="UP000190306"/>
    </source>
</evidence>
<dbReference type="Proteomes" id="UP000190306">
    <property type="component" value="Chromosome"/>
</dbReference>
<gene>
    <name evidence="2" type="ORF">AFM16_18485</name>
    <name evidence="3" type="ORF">HCX60_18760</name>
</gene>
<evidence type="ECO:0000313" key="5">
    <source>
        <dbReference type="Proteomes" id="UP000502504"/>
    </source>
</evidence>
<feature type="transmembrane region" description="Helical" evidence="1">
    <location>
        <begin position="123"/>
        <end position="146"/>
    </location>
</feature>
<dbReference type="EMBL" id="LHQL01000009">
    <property type="protein sequence ID" value="OOQ51268.1"/>
    <property type="molecule type" value="Genomic_DNA"/>
</dbReference>
<evidence type="ECO:0000313" key="3">
    <source>
        <dbReference type="EMBL" id="QIT48958.1"/>
    </source>
</evidence>
<feature type="transmembrane region" description="Helical" evidence="1">
    <location>
        <begin position="194"/>
        <end position="211"/>
    </location>
</feature>